<keyword evidence="3" id="KW-1185">Reference proteome</keyword>
<gene>
    <name evidence="2" type="ORF">MTR67_039388</name>
</gene>
<dbReference type="PANTHER" id="PTHR37984:SF5">
    <property type="entry name" value="PROTEIN NYNRIN-LIKE"/>
    <property type="match status" value="1"/>
</dbReference>
<dbReference type="AlphaFoldDB" id="A0AAF0UIC2"/>
<evidence type="ECO:0000313" key="3">
    <source>
        <dbReference type="Proteomes" id="UP001234989"/>
    </source>
</evidence>
<evidence type="ECO:0000313" key="2">
    <source>
        <dbReference type="EMBL" id="WMV46003.1"/>
    </source>
</evidence>
<dbReference type="Gene3D" id="1.10.340.70">
    <property type="match status" value="1"/>
</dbReference>
<reference evidence="2" key="1">
    <citation type="submission" date="2023-08" db="EMBL/GenBank/DDBJ databases">
        <title>A de novo genome assembly of Solanum verrucosum Schlechtendal, a Mexican diploid species geographically isolated from the other diploid A-genome species in potato relatives.</title>
        <authorList>
            <person name="Hosaka K."/>
        </authorList>
    </citation>
    <scope>NUCLEOTIDE SEQUENCE</scope>
    <source>
        <tissue evidence="2">Young leaves</tissue>
    </source>
</reference>
<evidence type="ECO:0000259" key="1">
    <source>
        <dbReference type="Pfam" id="PF17921"/>
    </source>
</evidence>
<dbReference type="Pfam" id="PF17921">
    <property type="entry name" value="Integrase_H2C2"/>
    <property type="match status" value="1"/>
</dbReference>
<protein>
    <recommendedName>
        <fullName evidence="1">Integrase zinc-binding domain-containing protein</fullName>
    </recommendedName>
</protein>
<dbReference type="EMBL" id="CP133620">
    <property type="protein sequence ID" value="WMV46003.1"/>
    <property type="molecule type" value="Genomic_DNA"/>
</dbReference>
<sequence>MSVLYDPGKANVVADALSRLSMGSVTHIEDEKKELVCDVHRLAQLDVKSKQHLVPILMELKESVFGKSIEVFFQRGDGVLRYQGRLCVPDMDGLREKILEEAHGSRYFIHLGATKMYHDLWEVYWWNGMKKDIAEFVAKCPNCQQVKVEHRKPGGFLQDMPIPTWKWEEFVTTQA</sequence>
<dbReference type="InterPro" id="IPR050951">
    <property type="entry name" value="Retrovirus_Pol_polyprotein"/>
</dbReference>
<dbReference type="FunFam" id="1.10.340.70:FF:000001">
    <property type="entry name" value="Retrovirus-related Pol polyprotein from transposon gypsy-like Protein"/>
    <property type="match status" value="1"/>
</dbReference>
<accession>A0AAF0UIC2</accession>
<organism evidence="2 3">
    <name type="scientific">Solanum verrucosum</name>
    <dbReference type="NCBI Taxonomy" id="315347"/>
    <lineage>
        <taxon>Eukaryota</taxon>
        <taxon>Viridiplantae</taxon>
        <taxon>Streptophyta</taxon>
        <taxon>Embryophyta</taxon>
        <taxon>Tracheophyta</taxon>
        <taxon>Spermatophyta</taxon>
        <taxon>Magnoliopsida</taxon>
        <taxon>eudicotyledons</taxon>
        <taxon>Gunneridae</taxon>
        <taxon>Pentapetalae</taxon>
        <taxon>asterids</taxon>
        <taxon>lamiids</taxon>
        <taxon>Solanales</taxon>
        <taxon>Solanaceae</taxon>
        <taxon>Solanoideae</taxon>
        <taxon>Solaneae</taxon>
        <taxon>Solanum</taxon>
    </lineage>
</organism>
<name>A0AAF0UIC2_SOLVR</name>
<dbReference type="Proteomes" id="UP001234989">
    <property type="component" value="Chromosome 9"/>
</dbReference>
<dbReference type="PANTHER" id="PTHR37984">
    <property type="entry name" value="PROTEIN CBG26694"/>
    <property type="match status" value="1"/>
</dbReference>
<feature type="domain" description="Integrase zinc-binding" evidence="1">
    <location>
        <begin position="94"/>
        <end position="148"/>
    </location>
</feature>
<dbReference type="InterPro" id="IPR041588">
    <property type="entry name" value="Integrase_H2C2"/>
</dbReference>
<proteinExistence type="predicted"/>